<proteinExistence type="inferred from homology"/>
<gene>
    <name evidence="2" type="ORF">CCAN12_760055</name>
</gene>
<accession>A0A0B7HL75</accession>
<comment type="similarity">
    <text evidence="1">Belongs to the short-chain dehydrogenases/reductases (SDR) family.</text>
</comment>
<sequence>MERKKVLVVGASSGLGKEIALTLSKEGADLVLMSRDIDKLNNVIYECKDGNHQVYSVDVTNEQELDRALSESMKDGVPYSGFVYSAGMEATMPSKLLKKNTLEKVMEVNTYPIVMISKFFQKKGNFSPNGGSLVFISSVMGHLGQVGKTAYCMSKHAMVGVMKALALELAPKKIRVNCISPGMVKTDMSIKILESISEENVLKIQNMHPLGFGEPRDVAQAVLFLISDKSKWITGVDLAVDGGYSVQ</sequence>
<dbReference type="CDD" id="cd05233">
    <property type="entry name" value="SDR_c"/>
    <property type="match status" value="1"/>
</dbReference>
<dbReference type="EMBL" id="CDOE01000074">
    <property type="protein sequence ID" value="CEN39414.1"/>
    <property type="molecule type" value="Genomic_DNA"/>
</dbReference>
<dbReference type="PANTHER" id="PTHR42879">
    <property type="entry name" value="3-OXOACYL-(ACYL-CARRIER-PROTEIN) REDUCTASE"/>
    <property type="match status" value="1"/>
</dbReference>
<reference evidence="2 3" key="1">
    <citation type="submission" date="2015-01" db="EMBL/GenBank/DDBJ databases">
        <authorList>
            <person name="Xiang T."/>
            <person name="Song Y."/>
            <person name="Huang L."/>
            <person name="Wang B."/>
            <person name="Wu P."/>
        </authorList>
    </citation>
    <scope>NUCLEOTIDE SEQUENCE [LARGE SCALE GENOMIC DNA]</scope>
    <source>
        <strain evidence="2 3">Cc12</strain>
    </source>
</reference>
<dbReference type="PANTHER" id="PTHR42879:SF2">
    <property type="entry name" value="3-OXOACYL-[ACYL-CARRIER-PROTEIN] REDUCTASE FABG"/>
    <property type="match status" value="1"/>
</dbReference>
<dbReference type="InterPro" id="IPR002347">
    <property type="entry name" value="SDR_fam"/>
</dbReference>
<name>A0A0B7HL75_9FLAO</name>
<dbReference type="Gene3D" id="3.40.50.720">
    <property type="entry name" value="NAD(P)-binding Rossmann-like Domain"/>
    <property type="match status" value="1"/>
</dbReference>
<evidence type="ECO:0000313" key="2">
    <source>
        <dbReference type="EMBL" id="CEN39414.1"/>
    </source>
</evidence>
<evidence type="ECO:0000256" key="1">
    <source>
        <dbReference type="ARBA" id="ARBA00006484"/>
    </source>
</evidence>
<dbReference type="GeneID" id="69580665"/>
<dbReference type="RefSeq" id="WP_042001311.1">
    <property type="nucleotide sequence ID" value="NZ_CP022382.1"/>
</dbReference>
<dbReference type="InterPro" id="IPR020904">
    <property type="entry name" value="Sc_DH/Rdtase_CS"/>
</dbReference>
<dbReference type="Pfam" id="PF13561">
    <property type="entry name" value="adh_short_C2"/>
    <property type="match status" value="1"/>
</dbReference>
<dbReference type="GO" id="GO:0032787">
    <property type="term" value="P:monocarboxylic acid metabolic process"/>
    <property type="evidence" value="ECO:0007669"/>
    <property type="project" value="UniProtKB-ARBA"/>
</dbReference>
<dbReference type="PRINTS" id="PR00081">
    <property type="entry name" value="GDHRDH"/>
</dbReference>
<dbReference type="SUPFAM" id="SSF51735">
    <property type="entry name" value="NAD(P)-binding Rossmann-fold domains"/>
    <property type="match status" value="1"/>
</dbReference>
<dbReference type="Proteomes" id="UP000044026">
    <property type="component" value="Unassembled WGS sequence"/>
</dbReference>
<organism evidence="2 3">
    <name type="scientific">Capnocytophaga canimorsus</name>
    <dbReference type="NCBI Taxonomy" id="28188"/>
    <lineage>
        <taxon>Bacteria</taxon>
        <taxon>Pseudomonadati</taxon>
        <taxon>Bacteroidota</taxon>
        <taxon>Flavobacteriia</taxon>
        <taxon>Flavobacteriales</taxon>
        <taxon>Flavobacteriaceae</taxon>
        <taxon>Capnocytophaga</taxon>
    </lineage>
</organism>
<protein>
    <submittedName>
        <fullName evidence="2">Short-chain dehydrogenase/reductase SDR</fullName>
    </submittedName>
</protein>
<dbReference type="AlphaFoldDB" id="A0A0B7HL75"/>
<dbReference type="InterPro" id="IPR036291">
    <property type="entry name" value="NAD(P)-bd_dom_sf"/>
</dbReference>
<dbReference type="InterPro" id="IPR050259">
    <property type="entry name" value="SDR"/>
</dbReference>
<evidence type="ECO:0000313" key="3">
    <source>
        <dbReference type="Proteomes" id="UP000044026"/>
    </source>
</evidence>
<dbReference type="PROSITE" id="PS00061">
    <property type="entry name" value="ADH_SHORT"/>
    <property type="match status" value="1"/>
</dbReference>
<dbReference type="FunFam" id="3.40.50.720:FF:000084">
    <property type="entry name" value="Short-chain dehydrogenase reductase"/>
    <property type="match status" value="1"/>
</dbReference>